<feature type="region of interest" description="Disordered" evidence="4">
    <location>
        <begin position="128"/>
        <end position="220"/>
    </location>
</feature>
<feature type="compositionally biased region" description="Basic and acidic residues" evidence="4">
    <location>
        <begin position="186"/>
        <end position="199"/>
    </location>
</feature>
<feature type="compositionally biased region" description="Low complexity" evidence="4">
    <location>
        <begin position="14"/>
        <end position="23"/>
    </location>
</feature>
<dbReference type="GO" id="GO:0006004">
    <property type="term" value="P:fucose metabolic process"/>
    <property type="evidence" value="ECO:0007669"/>
    <property type="project" value="UniProtKB-KW"/>
</dbReference>
<keyword evidence="5" id="KW-1133">Transmembrane helix</keyword>
<accession>A0A7S2HWY0</accession>
<dbReference type="Gene3D" id="3.40.50.11350">
    <property type="match status" value="1"/>
</dbReference>
<feature type="compositionally biased region" description="Basic and acidic residues" evidence="4">
    <location>
        <begin position="142"/>
        <end position="162"/>
    </location>
</feature>
<dbReference type="AlphaFoldDB" id="A0A7S2HWY0"/>
<dbReference type="GO" id="GO:0016740">
    <property type="term" value="F:transferase activity"/>
    <property type="evidence" value="ECO:0007669"/>
    <property type="project" value="UniProtKB-KW"/>
</dbReference>
<evidence type="ECO:0000256" key="1">
    <source>
        <dbReference type="ARBA" id="ARBA00022679"/>
    </source>
</evidence>
<feature type="compositionally biased region" description="Polar residues" evidence="4">
    <location>
        <begin position="128"/>
        <end position="141"/>
    </location>
</feature>
<feature type="compositionally biased region" description="Basic and acidic residues" evidence="4">
    <location>
        <begin position="209"/>
        <end position="220"/>
    </location>
</feature>
<evidence type="ECO:0000256" key="5">
    <source>
        <dbReference type="SAM" id="Phobius"/>
    </source>
</evidence>
<evidence type="ECO:0000256" key="3">
    <source>
        <dbReference type="ARBA" id="ARBA00023277"/>
    </source>
</evidence>
<protein>
    <recommendedName>
        <fullName evidence="7">O-fucosyltransferase family protein</fullName>
    </recommendedName>
</protein>
<dbReference type="PANTHER" id="PTHR31469">
    <property type="entry name" value="OS07G0633600 PROTEIN"/>
    <property type="match status" value="1"/>
</dbReference>
<keyword evidence="2" id="KW-0294">Fucose metabolism</keyword>
<keyword evidence="1" id="KW-0808">Transferase</keyword>
<dbReference type="PANTHER" id="PTHR31469:SF8">
    <property type="entry name" value="OS07G0641000 PROTEIN"/>
    <property type="match status" value="1"/>
</dbReference>
<organism evidence="6">
    <name type="scientific">Helicotheca tamesis</name>
    <dbReference type="NCBI Taxonomy" id="374047"/>
    <lineage>
        <taxon>Eukaryota</taxon>
        <taxon>Sar</taxon>
        <taxon>Stramenopiles</taxon>
        <taxon>Ochrophyta</taxon>
        <taxon>Bacillariophyta</taxon>
        <taxon>Mediophyceae</taxon>
        <taxon>Lithodesmiophycidae</taxon>
        <taxon>Lithodesmiales</taxon>
        <taxon>Lithodesmiaceae</taxon>
        <taxon>Helicotheca</taxon>
    </lineage>
</organism>
<name>A0A7S2HWY0_9STRA</name>
<feature type="transmembrane region" description="Helical" evidence="5">
    <location>
        <begin position="28"/>
        <end position="53"/>
    </location>
</feature>
<dbReference type="FunFam" id="3.40.50.11350:FF:000014">
    <property type="entry name" value="Uncharacterized protein"/>
    <property type="match status" value="1"/>
</dbReference>
<gene>
    <name evidence="6" type="ORF">HTAM1171_LOCUS8036</name>
</gene>
<dbReference type="CDD" id="cd11296">
    <property type="entry name" value="O-FucT_like"/>
    <property type="match status" value="1"/>
</dbReference>
<feature type="region of interest" description="Disordered" evidence="4">
    <location>
        <begin position="1"/>
        <end position="23"/>
    </location>
</feature>
<evidence type="ECO:0000313" key="6">
    <source>
        <dbReference type="EMBL" id="CAD9502469.1"/>
    </source>
</evidence>
<dbReference type="InterPro" id="IPR019378">
    <property type="entry name" value="GDP-Fuc_O-FucTrfase"/>
</dbReference>
<evidence type="ECO:0008006" key="7">
    <source>
        <dbReference type="Google" id="ProtNLM"/>
    </source>
</evidence>
<dbReference type="Pfam" id="PF10250">
    <property type="entry name" value="O-FucT"/>
    <property type="match status" value="1"/>
</dbReference>
<proteinExistence type="predicted"/>
<feature type="compositionally biased region" description="Basic residues" evidence="4">
    <location>
        <begin position="1"/>
        <end position="12"/>
    </location>
</feature>
<keyword evidence="5" id="KW-0472">Membrane</keyword>
<reference evidence="6" key="1">
    <citation type="submission" date="2021-01" db="EMBL/GenBank/DDBJ databases">
        <authorList>
            <person name="Corre E."/>
            <person name="Pelletier E."/>
            <person name="Niang G."/>
            <person name="Scheremetjew M."/>
            <person name="Finn R."/>
            <person name="Kale V."/>
            <person name="Holt S."/>
            <person name="Cochrane G."/>
            <person name="Meng A."/>
            <person name="Brown T."/>
            <person name="Cohen L."/>
        </authorList>
    </citation>
    <scope>NUCLEOTIDE SEQUENCE</scope>
    <source>
        <strain evidence="6">CCMP826</strain>
    </source>
</reference>
<dbReference type="EMBL" id="HBGV01013177">
    <property type="protein sequence ID" value="CAD9502469.1"/>
    <property type="molecule type" value="Transcribed_RNA"/>
</dbReference>
<evidence type="ECO:0000256" key="2">
    <source>
        <dbReference type="ARBA" id="ARBA00023253"/>
    </source>
</evidence>
<evidence type="ECO:0000256" key="4">
    <source>
        <dbReference type="SAM" id="MobiDB-lite"/>
    </source>
</evidence>
<keyword evidence="3" id="KW-0119">Carbohydrate metabolism</keyword>
<dbReference type="Gene3D" id="3.40.50.11340">
    <property type="match status" value="1"/>
</dbReference>
<sequence length="708" mass="80938">MHDPHLRRRRRPLAASTPSSTPSSSITFFFRAILLLSGLSLLLSTIILPYLILHGADDNGSSSNHVGVSNQLLLRHNSKAVIEAFVKDFEYEKSVLKKGVEELGHEVKEEMKKHGVKIPLFQLSSSTADEQQKNVAENNNFVEKEKRIEGAEEGDHDKETRSKLRHPAAAVASDNNINAHPLPKNVEIDHNDRKGDARSNDTPNNNDNNNHDANKLPTKTSEKPLARGAVAALPLSQTPALEGAQRATIHCENNNGDNDFDASFLAYWNEPQGTRDLEFKSPFVSKEDTEEKYISFEPDRGGWNNIRMTLETIFIIAAASGRTLVLPPDQPLYLLKSDKSKKQRGFADFFPVHSSSFEKSKLKIITTEEFLRREGGKHGRLPIEDDISEKVLKAQNHCEQRLKSDISCMPLYDHLRSVGTVPQLKAGRDCLIFDVEKFNYENITADHEKDVLNFCSGREVTYVKRYDNDPILIHFQTSEKEYRLLSHFYGFVHFTDPAIDNYYKRFVRDYMHYIDPIFCAAGKIIRSLQKESNDRGFTLDHENGGGYSSLHVRRGELQYKKVKISAEEWYENTKDLWEENEILFIATDERNKTFFDPIKEHHDVRFLDDYWDMAGLGDLDPNFMGMIDTIVASRGRIFAGTYFSTFTGYIVRMRGYHGMSMKDSYYGSQKYKNALQEWKPHEGTEFSHEWPSGWIGIDGDTVPSQDKF</sequence>
<keyword evidence="5" id="KW-0812">Transmembrane</keyword>